<keyword evidence="2" id="KW-0479">Metal-binding</keyword>
<feature type="domain" description="Mandelate racemase/muconate lactonizing enzyme C-terminal" evidence="4">
    <location>
        <begin position="56"/>
        <end position="155"/>
    </location>
</feature>
<dbReference type="InterPro" id="IPR013341">
    <property type="entry name" value="Mandelate_racemase_N_dom"/>
</dbReference>
<dbReference type="SFLD" id="SFLDS00001">
    <property type="entry name" value="Enolase"/>
    <property type="match status" value="1"/>
</dbReference>
<organism evidence="5">
    <name type="scientific">marine metagenome</name>
    <dbReference type="NCBI Taxonomy" id="408172"/>
    <lineage>
        <taxon>unclassified sequences</taxon>
        <taxon>metagenomes</taxon>
        <taxon>ecological metagenomes</taxon>
    </lineage>
</organism>
<dbReference type="SUPFAM" id="SSF51604">
    <property type="entry name" value="Enolase C-terminal domain-like"/>
    <property type="match status" value="1"/>
</dbReference>
<protein>
    <recommendedName>
        <fullName evidence="4">Mandelate racemase/muconate lactonizing enzyme C-terminal domain-containing protein</fullName>
    </recommendedName>
</protein>
<dbReference type="Gene3D" id="3.20.20.120">
    <property type="entry name" value="Enolase-like C-terminal domain"/>
    <property type="match status" value="1"/>
</dbReference>
<comment type="cofactor">
    <cofactor evidence="1">
        <name>Mg(2+)</name>
        <dbReference type="ChEBI" id="CHEBI:18420"/>
    </cofactor>
</comment>
<evidence type="ECO:0000256" key="2">
    <source>
        <dbReference type="ARBA" id="ARBA00022723"/>
    </source>
</evidence>
<dbReference type="SMART" id="SM00922">
    <property type="entry name" value="MR_MLE"/>
    <property type="match status" value="1"/>
</dbReference>
<dbReference type="InterPro" id="IPR013342">
    <property type="entry name" value="Mandelate_racemase_C"/>
</dbReference>
<evidence type="ECO:0000256" key="3">
    <source>
        <dbReference type="ARBA" id="ARBA00022842"/>
    </source>
</evidence>
<dbReference type="InterPro" id="IPR046945">
    <property type="entry name" value="RHMD-like"/>
</dbReference>
<dbReference type="Pfam" id="PF02746">
    <property type="entry name" value="MR_MLE_N"/>
    <property type="match status" value="1"/>
</dbReference>
<dbReference type="PANTHER" id="PTHR13794">
    <property type="entry name" value="ENOLASE SUPERFAMILY, MANDELATE RACEMASE"/>
    <property type="match status" value="1"/>
</dbReference>
<feature type="non-terminal residue" evidence="5">
    <location>
        <position position="1"/>
    </location>
</feature>
<dbReference type="SFLD" id="SFLDG00179">
    <property type="entry name" value="mandelate_racemase"/>
    <property type="match status" value="1"/>
</dbReference>
<proteinExistence type="predicted"/>
<dbReference type="PANTHER" id="PTHR13794:SF58">
    <property type="entry name" value="MITOCHONDRIAL ENOLASE SUPERFAMILY MEMBER 1"/>
    <property type="match status" value="1"/>
</dbReference>
<dbReference type="GO" id="GO:0016836">
    <property type="term" value="F:hydro-lyase activity"/>
    <property type="evidence" value="ECO:0007669"/>
    <property type="project" value="TreeGrafter"/>
</dbReference>
<dbReference type="EMBL" id="UINC01127357">
    <property type="protein sequence ID" value="SVD06420.1"/>
    <property type="molecule type" value="Genomic_DNA"/>
</dbReference>
<dbReference type="AlphaFoldDB" id="A0A382S944"/>
<dbReference type="Gene3D" id="3.30.390.10">
    <property type="entry name" value="Enolase-like, N-terminal domain"/>
    <property type="match status" value="1"/>
</dbReference>
<accession>A0A382S944</accession>
<evidence type="ECO:0000256" key="1">
    <source>
        <dbReference type="ARBA" id="ARBA00001946"/>
    </source>
</evidence>
<dbReference type="CDD" id="cd03316">
    <property type="entry name" value="MR_like"/>
    <property type="match status" value="1"/>
</dbReference>
<dbReference type="GO" id="GO:0016052">
    <property type="term" value="P:carbohydrate catabolic process"/>
    <property type="evidence" value="ECO:0007669"/>
    <property type="project" value="TreeGrafter"/>
</dbReference>
<sequence length="281" mass="31493">NYYGRTAVGAHAMASVNLALWDIAGKACDRPVYQLLGGPHEKRFRAYCSILFGDTPEETYELGRRFADQGFTAVKFGWGPMGRDEKTDIALVREARRGVGDDVDVLIDAGQVWDWKTALKRAEQFTEFRPFWLEEPLHPEDVSGYARLCERSPVPIATGEAEARYQDFEKLLVEGQVDWIQPDPGRCGISTMVDVGRLAHRLHRRVVNHSFKSGITIAASLHALAAVPHGEVFEYCMSDSPLRHALTRERFEVKDGYVSVPEGPGLGVTIDEETVENFLVR</sequence>
<keyword evidence="3" id="KW-0460">Magnesium</keyword>
<evidence type="ECO:0000313" key="5">
    <source>
        <dbReference type="EMBL" id="SVD06420.1"/>
    </source>
</evidence>
<dbReference type="InterPro" id="IPR029065">
    <property type="entry name" value="Enolase_C-like"/>
</dbReference>
<evidence type="ECO:0000259" key="4">
    <source>
        <dbReference type="SMART" id="SM00922"/>
    </source>
</evidence>
<dbReference type="Pfam" id="PF13378">
    <property type="entry name" value="MR_MLE_C"/>
    <property type="match status" value="1"/>
</dbReference>
<gene>
    <name evidence="5" type="ORF">METZ01_LOCUS359274</name>
</gene>
<dbReference type="InterPro" id="IPR029017">
    <property type="entry name" value="Enolase-like_N"/>
</dbReference>
<reference evidence="5" key="1">
    <citation type="submission" date="2018-05" db="EMBL/GenBank/DDBJ databases">
        <authorList>
            <person name="Lanie J.A."/>
            <person name="Ng W.-L."/>
            <person name="Kazmierczak K.M."/>
            <person name="Andrzejewski T.M."/>
            <person name="Davidsen T.M."/>
            <person name="Wayne K.J."/>
            <person name="Tettelin H."/>
            <person name="Glass J.I."/>
            <person name="Rusch D."/>
            <person name="Podicherti R."/>
            <person name="Tsui H.-C.T."/>
            <person name="Winkler M.E."/>
        </authorList>
    </citation>
    <scope>NUCLEOTIDE SEQUENCE</scope>
</reference>
<dbReference type="GO" id="GO:0000287">
    <property type="term" value="F:magnesium ion binding"/>
    <property type="evidence" value="ECO:0007669"/>
    <property type="project" value="TreeGrafter"/>
</dbReference>
<dbReference type="InterPro" id="IPR036849">
    <property type="entry name" value="Enolase-like_C_sf"/>
</dbReference>
<name>A0A382S944_9ZZZZ</name>